<dbReference type="Gene3D" id="1.10.10.60">
    <property type="entry name" value="Homeodomain-like"/>
    <property type="match status" value="1"/>
</dbReference>
<keyword evidence="9 12" id="KW-0010">Activator</keyword>
<feature type="region of interest" description="Disordered" evidence="13">
    <location>
        <begin position="474"/>
        <end position="505"/>
    </location>
</feature>
<dbReference type="NCBIfam" id="TIGR01817">
    <property type="entry name" value="nifA"/>
    <property type="match status" value="1"/>
</dbReference>
<evidence type="ECO:0000256" key="2">
    <source>
        <dbReference type="ARBA" id="ARBA00011135"/>
    </source>
</evidence>
<keyword evidence="10 12" id="KW-0804">Transcription</keyword>
<evidence type="ECO:0000256" key="6">
    <source>
        <dbReference type="ARBA" id="ARBA00023012"/>
    </source>
</evidence>
<evidence type="ECO:0000256" key="8">
    <source>
        <dbReference type="ARBA" id="ARBA00023125"/>
    </source>
</evidence>
<evidence type="ECO:0000259" key="14">
    <source>
        <dbReference type="PROSITE" id="PS50045"/>
    </source>
</evidence>
<evidence type="ECO:0000313" key="15">
    <source>
        <dbReference type="EMBL" id="GAA0747294.1"/>
    </source>
</evidence>
<keyword evidence="4" id="KW-0547">Nucleotide-binding</keyword>
<proteinExistence type="predicted"/>
<feature type="domain" description="Sigma-54 factor interaction" evidence="14">
    <location>
        <begin position="207"/>
        <end position="435"/>
    </location>
</feature>
<evidence type="ECO:0000256" key="13">
    <source>
        <dbReference type="SAM" id="MobiDB-lite"/>
    </source>
</evidence>
<dbReference type="SMART" id="SM00065">
    <property type="entry name" value="GAF"/>
    <property type="match status" value="1"/>
</dbReference>
<comment type="function">
    <text evidence="1 12">Required for activation of most nif operons, which are directly involved in nitrogen fixation.</text>
</comment>
<gene>
    <name evidence="15" type="primary">nifA</name>
    <name evidence="15" type="ORF">GCM10009107_15670</name>
</gene>
<dbReference type="InterPro" id="IPR002078">
    <property type="entry name" value="Sigma_54_int"/>
</dbReference>
<evidence type="ECO:0000256" key="4">
    <source>
        <dbReference type="ARBA" id="ARBA00022741"/>
    </source>
</evidence>
<dbReference type="Pfam" id="PF02954">
    <property type="entry name" value="HTH_8"/>
    <property type="match status" value="1"/>
</dbReference>
<comment type="subunit">
    <text evidence="2 12">Interacts with sigma-54.</text>
</comment>
<evidence type="ECO:0000256" key="3">
    <source>
        <dbReference type="ARBA" id="ARBA00015308"/>
    </source>
</evidence>
<name>A0ABP3V2Z1_9BURK</name>
<dbReference type="SMART" id="SM00382">
    <property type="entry name" value="AAA"/>
    <property type="match status" value="1"/>
</dbReference>
<dbReference type="CDD" id="cd00009">
    <property type="entry name" value="AAA"/>
    <property type="match status" value="1"/>
</dbReference>
<evidence type="ECO:0000256" key="10">
    <source>
        <dbReference type="ARBA" id="ARBA00023163"/>
    </source>
</evidence>
<dbReference type="PANTHER" id="PTHR32071:SF117">
    <property type="entry name" value="PTS-DEPENDENT DIHYDROXYACETONE KINASE OPERON REGULATORY PROTEIN-RELATED"/>
    <property type="match status" value="1"/>
</dbReference>
<keyword evidence="11 12" id="KW-0535">Nitrogen fixation</keyword>
<keyword evidence="16" id="KW-1185">Reference proteome</keyword>
<dbReference type="Gene3D" id="3.30.450.40">
    <property type="match status" value="1"/>
</dbReference>
<dbReference type="InterPro" id="IPR025662">
    <property type="entry name" value="Sigma_54_int_dom_ATP-bd_1"/>
</dbReference>
<evidence type="ECO:0000313" key="16">
    <source>
        <dbReference type="Proteomes" id="UP001500279"/>
    </source>
</evidence>
<dbReference type="Gene3D" id="3.40.50.300">
    <property type="entry name" value="P-loop containing nucleotide triphosphate hydrolases"/>
    <property type="match status" value="1"/>
</dbReference>
<dbReference type="InterPro" id="IPR002197">
    <property type="entry name" value="HTH_Fis"/>
</dbReference>
<evidence type="ECO:0000256" key="11">
    <source>
        <dbReference type="ARBA" id="ARBA00023231"/>
    </source>
</evidence>
<dbReference type="InterPro" id="IPR029016">
    <property type="entry name" value="GAF-like_dom_sf"/>
</dbReference>
<dbReference type="Pfam" id="PF01590">
    <property type="entry name" value="GAF"/>
    <property type="match status" value="1"/>
</dbReference>
<dbReference type="Proteomes" id="UP001500279">
    <property type="component" value="Unassembled WGS sequence"/>
</dbReference>
<dbReference type="PROSITE" id="PS00688">
    <property type="entry name" value="SIGMA54_INTERACT_3"/>
    <property type="match status" value="1"/>
</dbReference>
<dbReference type="InterPro" id="IPR058031">
    <property type="entry name" value="AAA_lid_NorR"/>
</dbReference>
<protein>
    <recommendedName>
        <fullName evidence="3 12">Nif-specific regulatory protein</fullName>
    </recommendedName>
</protein>
<dbReference type="InterPro" id="IPR025943">
    <property type="entry name" value="Sigma_54_int_dom_ATP-bd_2"/>
</dbReference>
<dbReference type="InterPro" id="IPR003018">
    <property type="entry name" value="GAF"/>
</dbReference>
<keyword evidence="5" id="KW-0067">ATP-binding</keyword>
<dbReference type="EMBL" id="BAAAEW010000007">
    <property type="protein sequence ID" value="GAA0747294.1"/>
    <property type="molecule type" value="Genomic_DNA"/>
</dbReference>
<dbReference type="InterPro" id="IPR027417">
    <property type="entry name" value="P-loop_NTPase"/>
</dbReference>
<sequence length="582" mass="65297">MARTSQEDRSHVELITVYEICRILGASLDLKRSFREVLNVLTAHIGLSRAMIVLVDEDDELLRVHSAVGLDREQLARGVWHRGEGVIGRTFRSGVPVTVPDVTQSAEFIDRTGAFSQRDGQMMSFQVEPIKTEHTVLGVLAAQREVQGNARLSDDQRLLHMVAGLLAQAIVLARAVTEEHQRLQTETTRLQKALAPEPRGRYALDNVVGVSKEMQQVFGEVHQAAPSRATVLLRGESGTGKEAVARAIHFLSPRKDAPFIKVNCAALTESLLESELFGHERGAFTGAVGDRRGRFEQAHTGTLFLDEVGDISPSFQAKLLRVLQEREFERVGGNRSIKVDVRLICATNRDLEKMVKRGEYRADLYYRINVVSIFLPPLRDRRDDIAPLVAHFVERYNKDNRRKLKIAPDAMEVLTHCYWPGNVRELENCIERTATMVQGEVIRGLAFPCRHNRCLTQTLHHLDKDDAVAPIRMSGPVPGTGRPGARDARLPAPVRPADIEPEDEDFDAGELDDEVLRIGPTAHLNGTERQFGNEPPDGERERLIWAMEQCAWVQAKAARLLKVTPRQLGYALQKHRIEVRKL</sequence>
<dbReference type="InterPro" id="IPR025944">
    <property type="entry name" value="Sigma_54_int_dom_CS"/>
</dbReference>
<keyword evidence="8 12" id="KW-0238">DNA-binding</keyword>
<reference evidence="16" key="1">
    <citation type="journal article" date="2019" name="Int. J. Syst. Evol. Microbiol.">
        <title>The Global Catalogue of Microorganisms (GCM) 10K type strain sequencing project: providing services to taxonomists for standard genome sequencing and annotation.</title>
        <authorList>
            <consortium name="The Broad Institute Genomics Platform"/>
            <consortium name="The Broad Institute Genome Sequencing Center for Infectious Disease"/>
            <person name="Wu L."/>
            <person name="Ma J."/>
        </authorList>
    </citation>
    <scope>NUCLEOTIDE SEQUENCE [LARGE SCALE GENOMIC DNA]</scope>
    <source>
        <strain evidence="16">JCM 15503</strain>
    </source>
</reference>
<dbReference type="PROSITE" id="PS50045">
    <property type="entry name" value="SIGMA54_INTERACT_4"/>
    <property type="match status" value="1"/>
</dbReference>
<dbReference type="PROSITE" id="PS00675">
    <property type="entry name" value="SIGMA54_INTERACT_1"/>
    <property type="match status" value="1"/>
</dbReference>
<comment type="caution">
    <text evidence="15">The sequence shown here is derived from an EMBL/GenBank/DDBJ whole genome shotgun (WGS) entry which is preliminary data.</text>
</comment>
<evidence type="ECO:0000256" key="1">
    <source>
        <dbReference type="ARBA" id="ARBA00002167"/>
    </source>
</evidence>
<dbReference type="PROSITE" id="PS00676">
    <property type="entry name" value="SIGMA54_INTERACT_2"/>
    <property type="match status" value="1"/>
</dbReference>
<dbReference type="PANTHER" id="PTHR32071">
    <property type="entry name" value="TRANSCRIPTIONAL REGULATORY PROTEIN"/>
    <property type="match status" value="1"/>
</dbReference>
<dbReference type="Pfam" id="PF00158">
    <property type="entry name" value="Sigma54_activat"/>
    <property type="match status" value="1"/>
</dbReference>
<evidence type="ECO:0000256" key="7">
    <source>
        <dbReference type="ARBA" id="ARBA00023015"/>
    </source>
</evidence>
<dbReference type="PRINTS" id="PR01590">
    <property type="entry name" value="HTHFIS"/>
</dbReference>
<keyword evidence="7 12" id="KW-0805">Transcription regulation</keyword>
<dbReference type="SUPFAM" id="SSF55781">
    <property type="entry name" value="GAF domain-like"/>
    <property type="match status" value="1"/>
</dbReference>
<dbReference type="SUPFAM" id="SSF52540">
    <property type="entry name" value="P-loop containing nucleoside triphosphate hydrolases"/>
    <property type="match status" value="1"/>
</dbReference>
<dbReference type="Gene3D" id="1.10.8.60">
    <property type="match status" value="1"/>
</dbReference>
<organism evidence="15 16">
    <name type="scientific">Ideonella azotifigens</name>
    <dbReference type="NCBI Taxonomy" id="513160"/>
    <lineage>
        <taxon>Bacteria</taxon>
        <taxon>Pseudomonadati</taxon>
        <taxon>Pseudomonadota</taxon>
        <taxon>Betaproteobacteria</taxon>
        <taxon>Burkholderiales</taxon>
        <taxon>Sphaerotilaceae</taxon>
        <taxon>Ideonella</taxon>
    </lineage>
</organism>
<accession>A0ABP3V2Z1</accession>
<keyword evidence="6 12" id="KW-0902">Two-component regulatory system</keyword>
<evidence type="ECO:0000256" key="12">
    <source>
        <dbReference type="RuleBase" id="RU368029"/>
    </source>
</evidence>
<dbReference type="InterPro" id="IPR010113">
    <property type="entry name" value="Nif-specific_regulatory_prot"/>
</dbReference>
<evidence type="ECO:0000256" key="5">
    <source>
        <dbReference type="ARBA" id="ARBA00022840"/>
    </source>
</evidence>
<dbReference type="Pfam" id="PF25601">
    <property type="entry name" value="AAA_lid_14"/>
    <property type="match status" value="1"/>
</dbReference>
<dbReference type="InterPro" id="IPR003593">
    <property type="entry name" value="AAA+_ATPase"/>
</dbReference>
<evidence type="ECO:0000256" key="9">
    <source>
        <dbReference type="ARBA" id="ARBA00023159"/>
    </source>
</evidence>
<dbReference type="RefSeq" id="WP_231012429.1">
    <property type="nucleotide sequence ID" value="NZ_BAAAEW010000007.1"/>
</dbReference>